<evidence type="ECO:0000256" key="1">
    <source>
        <dbReference type="ARBA" id="ARBA00009431"/>
    </source>
</evidence>
<dbReference type="Gene3D" id="3.40.50.1820">
    <property type="entry name" value="alpha/beta hydrolase"/>
    <property type="match status" value="1"/>
</dbReference>
<evidence type="ECO:0000256" key="2">
    <source>
        <dbReference type="ARBA" id="ARBA00022645"/>
    </source>
</evidence>
<evidence type="ECO:0000313" key="7">
    <source>
        <dbReference type="EMBL" id="KAJ9145350.1"/>
    </source>
</evidence>
<name>A0AA38VEZ9_9PEZI</name>
<evidence type="ECO:0000256" key="6">
    <source>
        <dbReference type="SAM" id="SignalP"/>
    </source>
</evidence>
<evidence type="ECO:0000313" key="8">
    <source>
        <dbReference type="Proteomes" id="UP001174694"/>
    </source>
</evidence>
<dbReference type="Pfam" id="PF00450">
    <property type="entry name" value="Peptidase_S10"/>
    <property type="match status" value="1"/>
</dbReference>
<keyword evidence="2 7" id="KW-0121">Carboxypeptidase</keyword>
<dbReference type="GO" id="GO:0004185">
    <property type="term" value="F:serine-type carboxypeptidase activity"/>
    <property type="evidence" value="ECO:0007669"/>
    <property type="project" value="InterPro"/>
</dbReference>
<dbReference type="SUPFAM" id="SSF53474">
    <property type="entry name" value="alpha/beta-Hydrolases"/>
    <property type="match status" value="1"/>
</dbReference>
<accession>A0AA38VEZ9</accession>
<dbReference type="AlphaFoldDB" id="A0AA38VEZ9"/>
<comment type="caution">
    <text evidence="7">The sequence shown here is derived from an EMBL/GenBank/DDBJ whole genome shotgun (WGS) entry which is preliminary data.</text>
</comment>
<protein>
    <submittedName>
        <fullName evidence="7">Carboxypeptidase</fullName>
    </submittedName>
</protein>
<dbReference type="InterPro" id="IPR001563">
    <property type="entry name" value="Peptidase_S10"/>
</dbReference>
<dbReference type="EMBL" id="JANBVO010000014">
    <property type="protein sequence ID" value="KAJ9145350.1"/>
    <property type="molecule type" value="Genomic_DNA"/>
</dbReference>
<comment type="similarity">
    <text evidence="1">Belongs to the peptidase S10 family.</text>
</comment>
<dbReference type="Proteomes" id="UP001174694">
    <property type="component" value="Unassembled WGS sequence"/>
</dbReference>
<proteinExistence type="inferred from homology"/>
<gene>
    <name evidence="7" type="ORF">NKR23_g5382</name>
</gene>
<dbReference type="InterPro" id="IPR029058">
    <property type="entry name" value="AB_hydrolase_fold"/>
</dbReference>
<dbReference type="PRINTS" id="PR00724">
    <property type="entry name" value="CRBOXYPTASEC"/>
</dbReference>
<sequence>MRALPLLVLANGLAHHVKARTLPHASEALLDTPTITKRLIDFSQNPNTTSFAVNGSAIPDVSFDIGESYAGLIPIDASQPNGSALWFWFFPTENPAGSEEIVIWFNGCSSLEGLLEENGPFLWQPGTFRPVKNPWTWVNLTNVLWVEHGADTGFSRGPFTAKNEEDIAAQFTSWYKNFVDTFGLHGWKIYLTGESFGGYYVPYTTDAMLKQNDTDHYNVQGIMIYDPSTSYDAIQTQVVAVPYVDHFSYLFNLNQTFMADIHARADSCGYTDYFNRYMVFPPAGPLPAPPDVGTGCDLWTDIYDAVSIVNPCFSIYEITTSCPQLWDNLGFPGSRRYLPEGATVYFNRSDVQKAVNAPPTDWSQCANSRLSTDDSLPSGIEVLPRIIERLDRTIIGHGDLDYILIGNGTLLMVQNMTWHGQQGLSAYPDKDLFVPYHSEASEATLAGSGILGKWRTERNVTYIHQFQAGHMIPQFQPAASYRQLEFLLGRIDNLSQRIDFTTQNGDFGNNAQPGSCSV</sequence>
<dbReference type="PANTHER" id="PTHR11802:SF479">
    <property type="entry name" value="CARBOXYPEPTIDASE"/>
    <property type="match status" value="1"/>
</dbReference>
<evidence type="ECO:0000256" key="3">
    <source>
        <dbReference type="ARBA" id="ARBA00022670"/>
    </source>
</evidence>
<organism evidence="7 8">
    <name type="scientific">Pleurostoma richardsiae</name>
    <dbReference type="NCBI Taxonomy" id="41990"/>
    <lineage>
        <taxon>Eukaryota</taxon>
        <taxon>Fungi</taxon>
        <taxon>Dikarya</taxon>
        <taxon>Ascomycota</taxon>
        <taxon>Pezizomycotina</taxon>
        <taxon>Sordariomycetes</taxon>
        <taxon>Sordariomycetidae</taxon>
        <taxon>Calosphaeriales</taxon>
        <taxon>Pleurostomataceae</taxon>
        <taxon>Pleurostoma</taxon>
    </lineage>
</organism>
<dbReference type="PANTHER" id="PTHR11802">
    <property type="entry name" value="SERINE PROTEASE FAMILY S10 SERINE CARBOXYPEPTIDASE"/>
    <property type="match status" value="1"/>
</dbReference>
<keyword evidence="6" id="KW-0732">Signal</keyword>
<keyword evidence="5" id="KW-0325">Glycoprotein</keyword>
<dbReference type="GO" id="GO:0006508">
    <property type="term" value="P:proteolysis"/>
    <property type="evidence" value="ECO:0007669"/>
    <property type="project" value="UniProtKB-KW"/>
</dbReference>
<reference evidence="7" key="1">
    <citation type="submission" date="2022-07" db="EMBL/GenBank/DDBJ databases">
        <title>Fungi with potential for degradation of polypropylene.</title>
        <authorList>
            <person name="Gostincar C."/>
        </authorList>
    </citation>
    <scope>NUCLEOTIDE SEQUENCE</scope>
    <source>
        <strain evidence="7">EXF-13308</strain>
    </source>
</reference>
<feature type="chain" id="PRO_5041320948" evidence="6">
    <location>
        <begin position="20"/>
        <end position="518"/>
    </location>
</feature>
<keyword evidence="4" id="KW-0378">Hydrolase</keyword>
<keyword evidence="8" id="KW-1185">Reference proteome</keyword>
<evidence type="ECO:0000256" key="5">
    <source>
        <dbReference type="ARBA" id="ARBA00023180"/>
    </source>
</evidence>
<keyword evidence="3" id="KW-0645">Protease</keyword>
<evidence type="ECO:0000256" key="4">
    <source>
        <dbReference type="ARBA" id="ARBA00022801"/>
    </source>
</evidence>
<feature type="signal peptide" evidence="6">
    <location>
        <begin position="1"/>
        <end position="19"/>
    </location>
</feature>